<proteinExistence type="inferred from homology"/>
<dbReference type="AlphaFoldDB" id="A0AAV1PI34"/>
<dbReference type="Gene3D" id="3.20.80.10">
    <property type="entry name" value="Regulatory factor, effector binding domain"/>
    <property type="match status" value="1"/>
</dbReference>
<dbReference type="Pfam" id="PF04832">
    <property type="entry name" value="SOUL"/>
    <property type="match status" value="2"/>
</dbReference>
<evidence type="ECO:0000313" key="3">
    <source>
        <dbReference type="Proteomes" id="UP001314229"/>
    </source>
</evidence>
<dbReference type="PANTHER" id="PTHR11220">
    <property type="entry name" value="HEME-BINDING PROTEIN-RELATED"/>
    <property type="match status" value="1"/>
</dbReference>
<evidence type="ECO:0000256" key="1">
    <source>
        <dbReference type="ARBA" id="ARBA00009817"/>
    </source>
</evidence>
<protein>
    <submittedName>
        <fullName evidence="2">Heme-binding protein 2</fullName>
    </submittedName>
</protein>
<dbReference type="InterPro" id="IPR006917">
    <property type="entry name" value="SOUL_heme-bd"/>
</dbReference>
<sequence length="273" mass="31159">MGRNSRDLMFYRTQHSVRMIFISGLVGFLLLVTAEARVGNSSSLEFCTETQQCLLFDLICETGDYEVRHYDSVKWVSTKETSFFMEMAAMRAFKRLYQYITGANENAKKIGMTAPVLVKMVDKKFWEMGVYTMSFLLPLDHQINPPKPTDDKASFSAKKTSSSIFMFHSSLSQTLEDNEKCAGLQVYIQQMPDMKVYVRSYGGWMTSMSDSNNAKSLSTALNSVDAEYKKGFHYAAGYNSPMTMFNRHNEVWFVAEDEPVCPSSEELEYSFLS</sequence>
<reference evidence="2 3" key="1">
    <citation type="submission" date="2024-01" db="EMBL/GenBank/DDBJ databases">
        <authorList>
            <person name="Alioto T."/>
            <person name="Alioto T."/>
            <person name="Gomez Garrido J."/>
        </authorList>
    </citation>
    <scope>NUCLEOTIDE SEQUENCE [LARGE SCALE GENOMIC DNA]</scope>
</reference>
<comment type="similarity">
    <text evidence="1">Belongs to the HEBP family.</text>
</comment>
<evidence type="ECO:0000313" key="2">
    <source>
        <dbReference type="EMBL" id="CAK6971145.1"/>
    </source>
</evidence>
<dbReference type="EMBL" id="CAWUFR010000172">
    <property type="protein sequence ID" value="CAK6971145.1"/>
    <property type="molecule type" value="Genomic_DNA"/>
</dbReference>
<dbReference type="InterPro" id="IPR011256">
    <property type="entry name" value="Reg_factor_effector_dom_sf"/>
</dbReference>
<dbReference type="SUPFAM" id="SSF55136">
    <property type="entry name" value="Probable bacterial effector-binding domain"/>
    <property type="match status" value="2"/>
</dbReference>
<keyword evidence="3" id="KW-1185">Reference proteome</keyword>
<gene>
    <name evidence="2" type="ORF">FSCOSCO3_A002595</name>
</gene>
<dbReference type="GO" id="GO:0020037">
    <property type="term" value="F:heme binding"/>
    <property type="evidence" value="ECO:0007669"/>
    <property type="project" value="TreeGrafter"/>
</dbReference>
<dbReference type="Proteomes" id="UP001314229">
    <property type="component" value="Unassembled WGS sequence"/>
</dbReference>
<organism evidence="2 3">
    <name type="scientific">Scomber scombrus</name>
    <name type="common">Atlantic mackerel</name>
    <name type="synonym">Scomber vernalis</name>
    <dbReference type="NCBI Taxonomy" id="13677"/>
    <lineage>
        <taxon>Eukaryota</taxon>
        <taxon>Metazoa</taxon>
        <taxon>Chordata</taxon>
        <taxon>Craniata</taxon>
        <taxon>Vertebrata</taxon>
        <taxon>Euteleostomi</taxon>
        <taxon>Actinopterygii</taxon>
        <taxon>Neopterygii</taxon>
        <taxon>Teleostei</taxon>
        <taxon>Neoteleostei</taxon>
        <taxon>Acanthomorphata</taxon>
        <taxon>Pelagiaria</taxon>
        <taxon>Scombriformes</taxon>
        <taxon>Scombridae</taxon>
        <taxon>Scomber</taxon>
    </lineage>
</organism>
<name>A0AAV1PI34_SCOSC</name>
<dbReference type="PANTHER" id="PTHR11220:SF1">
    <property type="entry name" value="HEME-BINDING PROTEIN 2"/>
    <property type="match status" value="1"/>
</dbReference>
<accession>A0AAV1PI34</accession>
<comment type="caution">
    <text evidence="2">The sequence shown here is derived from an EMBL/GenBank/DDBJ whole genome shotgun (WGS) entry which is preliminary data.</text>
</comment>